<sequence length="263" mass="28064">MTAPDHSSSDSSQRTDRTDRTEHTSEADALAAQPGGRPPFREILLGMVWDVVPSIAAYYACRALGASPYASLLAGTLVAGIRVAYVAIRARTFDAFAAFMVAIFGFGLVMSFVTGDERFLLAKESFGTGAAGLAFLGSCFVGRPLIFYAARRFSARTEAARAGWEDMWHSSPGFRRTFVVLSAGWGVGLLVEATLRVILVYLLPVDVMAGLSSVLGIAGFAVLLTWNMWYIKRVRARRAAGLTAQPRPAATATGGEVAQSANA</sequence>
<accession>A0A852Z8P3</accession>
<evidence type="ECO:0000256" key="2">
    <source>
        <dbReference type="SAM" id="Phobius"/>
    </source>
</evidence>
<evidence type="ECO:0000313" key="4">
    <source>
        <dbReference type="Proteomes" id="UP000579605"/>
    </source>
</evidence>
<feature type="transmembrane region" description="Helical" evidence="2">
    <location>
        <begin position="66"/>
        <end position="88"/>
    </location>
</feature>
<keyword evidence="3" id="KW-0560">Oxidoreductase</keyword>
<dbReference type="EMBL" id="JACBZH010000001">
    <property type="protein sequence ID" value="NYH89314.1"/>
    <property type="molecule type" value="Genomic_DNA"/>
</dbReference>
<reference evidence="3 4" key="1">
    <citation type="submission" date="2020-07" db="EMBL/GenBank/DDBJ databases">
        <title>Sequencing the genomes of 1000 actinobacteria strains.</title>
        <authorList>
            <person name="Klenk H.-P."/>
        </authorList>
    </citation>
    <scope>NUCLEOTIDE SEQUENCE [LARGE SCALE GENOMIC DNA]</scope>
    <source>
        <strain evidence="3 4">DSM 18448</strain>
    </source>
</reference>
<evidence type="ECO:0000313" key="3">
    <source>
        <dbReference type="EMBL" id="NYH89314.1"/>
    </source>
</evidence>
<feature type="transmembrane region" description="Helical" evidence="2">
    <location>
        <begin position="178"/>
        <end position="203"/>
    </location>
</feature>
<feature type="transmembrane region" description="Helical" evidence="2">
    <location>
        <begin position="95"/>
        <end position="114"/>
    </location>
</feature>
<dbReference type="GO" id="GO:0051213">
    <property type="term" value="F:dioxygenase activity"/>
    <property type="evidence" value="ECO:0007669"/>
    <property type="project" value="UniProtKB-KW"/>
</dbReference>
<feature type="transmembrane region" description="Helical" evidence="2">
    <location>
        <begin position="126"/>
        <end position="146"/>
    </location>
</feature>
<dbReference type="Proteomes" id="UP000579605">
    <property type="component" value="Unassembled WGS sequence"/>
</dbReference>
<evidence type="ECO:0000256" key="1">
    <source>
        <dbReference type="SAM" id="MobiDB-lite"/>
    </source>
</evidence>
<protein>
    <submittedName>
        <fullName evidence="3">Catechol 2,3-dioxygenase-like lactoylglutathione lyase family enzyme</fullName>
    </submittedName>
</protein>
<feature type="region of interest" description="Disordered" evidence="1">
    <location>
        <begin position="1"/>
        <end position="35"/>
    </location>
</feature>
<feature type="compositionally biased region" description="Basic and acidic residues" evidence="1">
    <location>
        <begin position="13"/>
        <end position="26"/>
    </location>
</feature>
<feature type="transmembrane region" description="Helical" evidence="2">
    <location>
        <begin position="209"/>
        <end position="229"/>
    </location>
</feature>
<keyword evidence="3" id="KW-0223">Dioxygenase</keyword>
<dbReference type="AlphaFoldDB" id="A0A852Z8P3"/>
<comment type="caution">
    <text evidence="3">The sequence shown here is derived from an EMBL/GenBank/DDBJ whole genome shotgun (WGS) entry which is preliminary data.</text>
</comment>
<keyword evidence="2" id="KW-1133">Transmembrane helix</keyword>
<keyword evidence="2" id="KW-0812">Transmembrane</keyword>
<name>A0A852Z8P3_9ACTN</name>
<dbReference type="RefSeq" id="WP_179787065.1">
    <property type="nucleotide sequence ID" value="NZ_BAAARR010000038.1"/>
</dbReference>
<gene>
    <name evidence="3" type="ORF">F4554_001952</name>
</gene>
<organism evidence="3 4">
    <name type="scientific">Actinopolymorpha rutila</name>
    <dbReference type="NCBI Taxonomy" id="446787"/>
    <lineage>
        <taxon>Bacteria</taxon>
        <taxon>Bacillati</taxon>
        <taxon>Actinomycetota</taxon>
        <taxon>Actinomycetes</taxon>
        <taxon>Propionibacteriales</taxon>
        <taxon>Actinopolymorphaceae</taxon>
        <taxon>Actinopolymorpha</taxon>
    </lineage>
</organism>
<keyword evidence="4" id="KW-1185">Reference proteome</keyword>
<keyword evidence="2" id="KW-0472">Membrane</keyword>
<proteinExistence type="predicted"/>
<keyword evidence="3" id="KW-0456">Lyase</keyword>
<dbReference type="GO" id="GO:0016829">
    <property type="term" value="F:lyase activity"/>
    <property type="evidence" value="ECO:0007669"/>
    <property type="project" value="UniProtKB-KW"/>
</dbReference>
<dbReference type="NCBIfam" id="NF041646">
    <property type="entry name" value="VC0807_fam"/>
    <property type="match status" value="1"/>
</dbReference>